<gene>
    <name evidence="1" type="ORF">Tcan_09155</name>
</gene>
<protein>
    <submittedName>
        <fullName evidence="1">Uncharacterized protein</fullName>
    </submittedName>
</protein>
<name>A0A0B2UXL3_TOXCA</name>
<feature type="non-terminal residue" evidence="1">
    <location>
        <position position="1"/>
    </location>
</feature>
<comment type="caution">
    <text evidence="1">The sequence shown here is derived from an EMBL/GenBank/DDBJ whole genome shotgun (WGS) entry which is preliminary data.</text>
</comment>
<dbReference type="Proteomes" id="UP000031036">
    <property type="component" value="Unassembled WGS sequence"/>
</dbReference>
<dbReference type="EMBL" id="JPKZ01003052">
    <property type="protein sequence ID" value="KHN73817.1"/>
    <property type="molecule type" value="Genomic_DNA"/>
</dbReference>
<evidence type="ECO:0000313" key="1">
    <source>
        <dbReference type="EMBL" id="KHN73817.1"/>
    </source>
</evidence>
<proteinExistence type="predicted"/>
<organism evidence="1 2">
    <name type="scientific">Toxocara canis</name>
    <name type="common">Canine roundworm</name>
    <dbReference type="NCBI Taxonomy" id="6265"/>
    <lineage>
        <taxon>Eukaryota</taxon>
        <taxon>Metazoa</taxon>
        <taxon>Ecdysozoa</taxon>
        <taxon>Nematoda</taxon>
        <taxon>Chromadorea</taxon>
        <taxon>Rhabditida</taxon>
        <taxon>Spirurina</taxon>
        <taxon>Ascaridomorpha</taxon>
        <taxon>Ascaridoidea</taxon>
        <taxon>Toxocaridae</taxon>
        <taxon>Toxocara</taxon>
    </lineage>
</organism>
<accession>A0A0B2UXL3</accession>
<sequence length="275" mass="31323">ITANGCVRSADVRLFYEKSHIIILVQKKGEAHVYYSIKKVEFDAFSSHWSSTLRSKEILTNKRRLEVGKRSSLNMCFVKGYMLRCFVKESKRRPQECAARMKSISRDWLTDQSEDSAEVSPEQMAGENLFFTNSCNVSTNHVYMKDGKDLIVQLSGKTGGQYFSNNQLLWNRGSPNELPCIKGEGGPAKELGSHLLMSWSGDDIVTRCVFNRFLFLWMKSRSRITLERKPIKSAVRTACFGCHWISTCSPLTLHSGTLKVENWNSELELQASEEL</sequence>
<dbReference type="AlphaFoldDB" id="A0A0B2UXL3"/>
<keyword evidence="2" id="KW-1185">Reference proteome</keyword>
<evidence type="ECO:0000313" key="2">
    <source>
        <dbReference type="Proteomes" id="UP000031036"/>
    </source>
</evidence>
<reference evidence="1 2" key="1">
    <citation type="submission" date="2014-11" db="EMBL/GenBank/DDBJ databases">
        <title>Genetic blueprint of the zoonotic pathogen Toxocara canis.</title>
        <authorList>
            <person name="Zhu X.-Q."/>
            <person name="Korhonen P.K."/>
            <person name="Cai H."/>
            <person name="Young N.D."/>
            <person name="Nejsum P."/>
            <person name="von Samson-Himmelstjerna G."/>
            <person name="Boag P.R."/>
            <person name="Tan P."/>
            <person name="Li Q."/>
            <person name="Min J."/>
            <person name="Yang Y."/>
            <person name="Wang X."/>
            <person name="Fang X."/>
            <person name="Hall R.S."/>
            <person name="Hofmann A."/>
            <person name="Sternberg P.W."/>
            <person name="Jex A.R."/>
            <person name="Gasser R.B."/>
        </authorList>
    </citation>
    <scope>NUCLEOTIDE SEQUENCE [LARGE SCALE GENOMIC DNA]</scope>
    <source>
        <strain evidence="1">PN_DK_2014</strain>
    </source>
</reference>